<evidence type="ECO:0000313" key="2">
    <source>
        <dbReference type="EMBL" id="JAP89214.1"/>
    </source>
</evidence>
<sequence>IGAFFMELSTIVKDILNNIIVAPIDYEGCFHQQLKYYLDYARMYSEIQFGGVMAFQYQLIMQQKVCDFVDFIGLVLSKFVKYQVPIFIISLLEYGLNLIDFKQFAYQSLSISFLLDTDAFCYKSYCMENLMFIIVSTLFYFDQKLGKYLLQTSMLMLCVVYVTITIFWIRPNLTLSENQHFIETNIIFRLPLSIIFSFIAQTTQKYNVEAKKMENTLISKIKQKISVKQAYIAYFVLLSIQVLVFYHLVQYHDKVVSRIFNYLFQVVMLIHYVLCFSLEINSTDNLLKTSDVNNFHEWMYAAQQPVALFIIKSLENTMIGPFNGLFSIYLTVGIMVLTFMVGKLFQTLFSFIIVYLNQIVVETFQNLKKKRIVLRIKGEIEE</sequence>
<gene>
    <name evidence="2" type="ORF">TPC1_31291</name>
</gene>
<feature type="transmembrane region" description="Helical" evidence="1">
    <location>
        <begin position="230"/>
        <end position="248"/>
    </location>
</feature>
<evidence type="ECO:0000256" key="1">
    <source>
        <dbReference type="SAM" id="Phobius"/>
    </source>
</evidence>
<feature type="transmembrane region" description="Helical" evidence="1">
    <location>
        <begin position="260"/>
        <end position="278"/>
    </location>
</feature>
<keyword evidence="1" id="KW-0812">Transmembrane</keyword>
<dbReference type="EMBL" id="GDID01007392">
    <property type="protein sequence ID" value="JAP89214.1"/>
    <property type="molecule type" value="Transcribed_RNA"/>
</dbReference>
<keyword evidence="1" id="KW-1133">Transmembrane helix</keyword>
<organism evidence="2">
    <name type="scientific">Trepomonas sp. PC1</name>
    <dbReference type="NCBI Taxonomy" id="1076344"/>
    <lineage>
        <taxon>Eukaryota</taxon>
        <taxon>Metamonada</taxon>
        <taxon>Diplomonadida</taxon>
        <taxon>Hexamitidae</taxon>
        <taxon>Hexamitinae</taxon>
        <taxon>Trepomonas</taxon>
    </lineage>
</organism>
<keyword evidence="1" id="KW-0472">Membrane</keyword>
<reference evidence="2" key="1">
    <citation type="submission" date="2015-07" db="EMBL/GenBank/DDBJ databases">
        <title>Adaptation to a free-living lifestyle via gene acquisitions in the diplomonad Trepomonas sp. PC1.</title>
        <authorList>
            <person name="Xu F."/>
            <person name="Jerlstrom-Hultqvist J."/>
            <person name="Kolisko M."/>
            <person name="Simpson A.G.B."/>
            <person name="Roger A.J."/>
            <person name="Svard S.G."/>
            <person name="Andersson J.O."/>
        </authorList>
    </citation>
    <scope>NUCLEOTIDE SEQUENCE</scope>
    <source>
        <strain evidence="2">PC1</strain>
    </source>
</reference>
<name>A0A146K0C0_9EUKA</name>
<feature type="transmembrane region" description="Helical" evidence="1">
    <location>
        <begin position="322"/>
        <end position="342"/>
    </location>
</feature>
<accession>A0A146K0C0</accession>
<proteinExistence type="predicted"/>
<feature type="transmembrane region" description="Helical" evidence="1">
    <location>
        <begin position="148"/>
        <end position="169"/>
    </location>
</feature>
<dbReference type="AlphaFoldDB" id="A0A146K0C0"/>
<feature type="non-terminal residue" evidence="2">
    <location>
        <position position="1"/>
    </location>
</feature>
<protein>
    <submittedName>
        <fullName evidence="2">Uncharacterized protein</fullName>
    </submittedName>
</protein>
<feature type="transmembrane region" description="Helical" evidence="1">
    <location>
        <begin position="348"/>
        <end position="367"/>
    </location>
</feature>